<sequence length="114" mass="12786">MHEIVVCLIYLEQACGFVMDIAREFFIFVVGTCTGYLISKTTELGSKKEQLVNLSIEKESAKIVHSVDIEDIGELKAYCRCWRSKSFPFCDGSHTDHNINTGDNVGPLIVKRSP</sequence>
<evidence type="ECO:0000256" key="6">
    <source>
        <dbReference type="ARBA" id="ARBA00034078"/>
    </source>
</evidence>
<dbReference type="Proteomes" id="UP000243006">
    <property type="component" value="Unassembled WGS sequence"/>
</dbReference>
<dbReference type="PANTHER" id="PTHR13680">
    <property type="entry name" value="CDGSH IRON-SULFUR DOMAIN-CONTAINING PROTEIN 1"/>
    <property type="match status" value="1"/>
</dbReference>
<proteinExistence type="inferred from homology"/>
<dbReference type="InterPro" id="IPR045131">
    <property type="entry name" value="CISD1/2"/>
</dbReference>
<dbReference type="AlphaFoldDB" id="A0A1Y3EIJ3"/>
<evidence type="ECO:0000256" key="5">
    <source>
        <dbReference type="ARBA" id="ARBA00023014"/>
    </source>
</evidence>
<comment type="caution">
    <text evidence="8">The sequence shown here is derived from an EMBL/GenBank/DDBJ whole genome shotgun (WGS) entry which is preliminary data.</text>
</comment>
<dbReference type="Pfam" id="PF09360">
    <property type="entry name" value="zf-CDGSH"/>
    <property type="match status" value="1"/>
</dbReference>
<keyword evidence="4" id="KW-0408">Iron</keyword>
<protein>
    <submittedName>
        <fullName evidence="8">Zinc finger CDGSH type</fullName>
    </submittedName>
</protein>
<dbReference type="GO" id="GO:0005741">
    <property type="term" value="C:mitochondrial outer membrane"/>
    <property type="evidence" value="ECO:0007669"/>
    <property type="project" value="TreeGrafter"/>
</dbReference>
<dbReference type="GO" id="GO:0010506">
    <property type="term" value="P:regulation of autophagy"/>
    <property type="evidence" value="ECO:0007669"/>
    <property type="project" value="InterPro"/>
</dbReference>
<dbReference type="SMART" id="SM00704">
    <property type="entry name" value="ZnF_CDGSH"/>
    <property type="match status" value="1"/>
</dbReference>
<dbReference type="InterPro" id="IPR042216">
    <property type="entry name" value="MitoNEET_CISD"/>
</dbReference>
<accession>A0A1Y3EIJ3</accession>
<evidence type="ECO:0000259" key="7">
    <source>
        <dbReference type="SMART" id="SM00704"/>
    </source>
</evidence>
<keyword evidence="2" id="KW-0001">2Fe-2S</keyword>
<dbReference type="GO" id="GO:0046872">
    <property type="term" value="F:metal ion binding"/>
    <property type="evidence" value="ECO:0007669"/>
    <property type="project" value="UniProtKB-KW"/>
</dbReference>
<evidence type="ECO:0000256" key="3">
    <source>
        <dbReference type="ARBA" id="ARBA00022723"/>
    </source>
</evidence>
<feature type="domain" description="Iron-binding zinc finger CDGSH type" evidence="7">
    <location>
        <begin position="62"/>
        <end position="100"/>
    </location>
</feature>
<evidence type="ECO:0000313" key="8">
    <source>
        <dbReference type="EMBL" id="OUC44530.1"/>
    </source>
</evidence>
<name>A0A1Y3EIJ3_9BILA</name>
<reference evidence="8 9" key="1">
    <citation type="submission" date="2015-04" db="EMBL/GenBank/DDBJ databases">
        <title>Draft genome of the roundworm Trichinella nativa.</title>
        <authorList>
            <person name="Mitreva M."/>
        </authorList>
    </citation>
    <scope>NUCLEOTIDE SEQUENCE [LARGE SCALE GENOMIC DNA]</scope>
    <source>
        <strain evidence="8 9">ISS45</strain>
    </source>
</reference>
<dbReference type="FunFam" id="3.40.5.90:FF:000001">
    <property type="entry name" value="CDGSH iron-sulfur domain-containing protein 1"/>
    <property type="match status" value="1"/>
</dbReference>
<evidence type="ECO:0000313" key="9">
    <source>
        <dbReference type="Proteomes" id="UP000243006"/>
    </source>
</evidence>
<keyword evidence="3" id="KW-0479">Metal-binding</keyword>
<comment type="cofactor">
    <cofactor evidence="6">
        <name>[2Fe-2S] cluster</name>
        <dbReference type="ChEBI" id="CHEBI:190135"/>
    </cofactor>
</comment>
<organism evidence="8 9">
    <name type="scientific">Trichinella nativa</name>
    <dbReference type="NCBI Taxonomy" id="6335"/>
    <lineage>
        <taxon>Eukaryota</taxon>
        <taxon>Metazoa</taxon>
        <taxon>Ecdysozoa</taxon>
        <taxon>Nematoda</taxon>
        <taxon>Enoplea</taxon>
        <taxon>Dorylaimia</taxon>
        <taxon>Trichinellida</taxon>
        <taxon>Trichinellidae</taxon>
        <taxon>Trichinella</taxon>
    </lineage>
</organism>
<evidence type="ECO:0000256" key="1">
    <source>
        <dbReference type="ARBA" id="ARBA00008624"/>
    </source>
</evidence>
<dbReference type="InterPro" id="IPR018967">
    <property type="entry name" value="FeS-contain_CDGSH-typ"/>
</dbReference>
<dbReference type="Gene3D" id="3.40.5.90">
    <property type="entry name" value="CDGSH iron-sulfur domain, mitoNEET-type"/>
    <property type="match status" value="1"/>
</dbReference>
<dbReference type="PANTHER" id="PTHR13680:SF5">
    <property type="entry name" value="CDGSH IRON-SULFUR DOMAIN-CONTAINING PROTEIN 1"/>
    <property type="match status" value="1"/>
</dbReference>
<evidence type="ECO:0000256" key="2">
    <source>
        <dbReference type="ARBA" id="ARBA00022714"/>
    </source>
</evidence>
<gene>
    <name evidence="8" type="ORF">D917_09031</name>
</gene>
<dbReference type="EMBL" id="LVZM01012450">
    <property type="protein sequence ID" value="OUC44530.1"/>
    <property type="molecule type" value="Genomic_DNA"/>
</dbReference>
<keyword evidence="5" id="KW-0411">Iron-sulfur</keyword>
<evidence type="ECO:0000256" key="4">
    <source>
        <dbReference type="ARBA" id="ARBA00023004"/>
    </source>
</evidence>
<comment type="similarity">
    <text evidence="1">Belongs to the CISD protein family. CISD2 subfamily.</text>
</comment>
<dbReference type="GO" id="GO:0051537">
    <property type="term" value="F:2 iron, 2 sulfur cluster binding"/>
    <property type="evidence" value="ECO:0007669"/>
    <property type="project" value="UniProtKB-KW"/>
</dbReference>